<dbReference type="OrthoDB" id="14045at2759"/>
<evidence type="ECO:0000313" key="10">
    <source>
        <dbReference type="Proteomes" id="UP000242875"/>
    </source>
</evidence>
<dbReference type="InterPro" id="IPR007115">
    <property type="entry name" value="6-PTP_synth/QueD"/>
</dbReference>
<evidence type="ECO:0000256" key="4">
    <source>
        <dbReference type="ARBA" id="ARBA00013100"/>
    </source>
</evidence>
<reference evidence="9 10" key="1">
    <citation type="journal article" date="2017" name="Mycologia">
        <title>Bifiguratus adelaidae, gen. et sp. nov., a new member of Mucoromycotina in endophytic and soil-dwelling habitats.</title>
        <authorList>
            <person name="Torres-Cruz T.J."/>
            <person name="Billingsley Tobias T.L."/>
            <person name="Almatruk M."/>
            <person name="Hesse C."/>
            <person name="Kuske C.R."/>
            <person name="Desiro A."/>
            <person name="Benucci G.M."/>
            <person name="Bonito G."/>
            <person name="Stajich J.E."/>
            <person name="Dunlap C."/>
            <person name="Arnold A.E."/>
            <person name="Porras-Alfaro A."/>
        </authorList>
    </citation>
    <scope>NUCLEOTIDE SEQUENCE [LARGE SCALE GENOMIC DNA]</scope>
    <source>
        <strain evidence="9 10">AZ0501</strain>
    </source>
</reference>
<evidence type="ECO:0000313" key="9">
    <source>
        <dbReference type="EMBL" id="OZJ05120.1"/>
    </source>
</evidence>
<dbReference type="UniPathway" id="UPA00849">
    <property type="reaction ID" value="UER00819"/>
</dbReference>
<organism evidence="9 10">
    <name type="scientific">Bifiguratus adelaidae</name>
    <dbReference type="NCBI Taxonomy" id="1938954"/>
    <lineage>
        <taxon>Eukaryota</taxon>
        <taxon>Fungi</taxon>
        <taxon>Fungi incertae sedis</taxon>
        <taxon>Mucoromycota</taxon>
        <taxon>Mucoromycotina</taxon>
        <taxon>Endogonomycetes</taxon>
        <taxon>Endogonales</taxon>
        <taxon>Endogonales incertae sedis</taxon>
        <taxon>Bifiguratus</taxon>
    </lineage>
</organism>
<comment type="similarity">
    <text evidence="3">Belongs to the PTPS family.</text>
</comment>
<dbReference type="FunFam" id="3.30.479.10:FF:000003">
    <property type="entry name" value="6-pyruvoyl tetrahydrobiopterin synthase"/>
    <property type="match status" value="1"/>
</dbReference>
<keyword evidence="10" id="KW-1185">Reference proteome</keyword>
<dbReference type="Pfam" id="PF01242">
    <property type="entry name" value="PTPS"/>
    <property type="match status" value="1"/>
</dbReference>
<proteinExistence type="inferred from homology"/>
<dbReference type="SUPFAM" id="SSF55620">
    <property type="entry name" value="Tetrahydrobiopterin biosynthesis enzymes-like"/>
    <property type="match status" value="1"/>
</dbReference>
<accession>A0A261Y3B5</accession>
<evidence type="ECO:0000256" key="7">
    <source>
        <dbReference type="ARBA" id="ARBA00023007"/>
    </source>
</evidence>
<evidence type="ECO:0000256" key="5">
    <source>
        <dbReference type="ARBA" id="ARBA00022723"/>
    </source>
</evidence>
<protein>
    <recommendedName>
        <fullName evidence="4">6-pyruvoyltetrahydropterin synthase</fullName>
        <ecNumber evidence="4">4.2.3.12</ecNumber>
    </recommendedName>
</protein>
<dbReference type="InterPro" id="IPR038418">
    <property type="entry name" value="6-PTP_synth/QueD_sf"/>
</dbReference>
<dbReference type="PANTHER" id="PTHR12589:SF7">
    <property type="entry name" value="6-PYRUVOYL TETRAHYDROBIOPTERIN SYNTHASE"/>
    <property type="match status" value="1"/>
</dbReference>
<keyword evidence="8" id="KW-0456">Lyase</keyword>
<dbReference type="EMBL" id="MVBO01000022">
    <property type="protein sequence ID" value="OZJ05120.1"/>
    <property type="molecule type" value="Genomic_DNA"/>
</dbReference>
<comment type="pathway">
    <text evidence="2">Cofactor biosynthesis; tetrahydrobiopterin biosynthesis; tetrahydrobiopterin from 7,8-dihydroneopterin triphosphate: step 1/3.</text>
</comment>
<evidence type="ECO:0000256" key="8">
    <source>
        <dbReference type="ARBA" id="ARBA00023239"/>
    </source>
</evidence>
<dbReference type="GO" id="GO:0006729">
    <property type="term" value="P:tetrahydrobiopterin biosynthetic process"/>
    <property type="evidence" value="ECO:0007669"/>
    <property type="project" value="UniProtKB-UniPathway"/>
</dbReference>
<evidence type="ECO:0000256" key="6">
    <source>
        <dbReference type="ARBA" id="ARBA00022833"/>
    </source>
</evidence>
<name>A0A261Y3B5_9FUNG</name>
<dbReference type="EC" id="4.2.3.12" evidence="4"/>
<dbReference type="Proteomes" id="UP000242875">
    <property type="component" value="Unassembled WGS sequence"/>
</dbReference>
<dbReference type="GO" id="GO:0005739">
    <property type="term" value="C:mitochondrion"/>
    <property type="evidence" value="ECO:0007669"/>
    <property type="project" value="TreeGrafter"/>
</dbReference>
<evidence type="ECO:0000256" key="2">
    <source>
        <dbReference type="ARBA" id="ARBA00005126"/>
    </source>
</evidence>
<dbReference type="GO" id="GO:0046872">
    <property type="term" value="F:metal ion binding"/>
    <property type="evidence" value="ECO:0007669"/>
    <property type="project" value="UniProtKB-KW"/>
</dbReference>
<dbReference type="GO" id="GO:0003874">
    <property type="term" value="F:6-pyruvoyltetrahydropterin synthase activity"/>
    <property type="evidence" value="ECO:0007669"/>
    <property type="project" value="UniProtKB-EC"/>
</dbReference>
<sequence length="208" mass="23432">MVIGYICRSQSFSAAHRLHSAALSAEENRALYGKCNNPNFHGHNYKVEVTIYGPINPFTGMIVHIADVKDCIDKAIMKYLDHRNLDLDVAWFSHRPSTTENLAIFIWMSMKRAFKPIVQKAIQDARVQQAEANADVASSHFPKLYEVRLHETENNMVIFRGDGLTEEDFVAFETEMPVLVSTNHSSDGIARCNDVVESLPTCTIDCVL</sequence>
<dbReference type="Gene3D" id="3.30.479.10">
    <property type="entry name" value="6-pyruvoyl tetrahydropterin synthase/QueD"/>
    <property type="match status" value="1"/>
</dbReference>
<gene>
    <name evidence="9" type="ORF">BZG36_01369</name>
</gene>
<dbReference type="PANTHER" id="PTHR12589">
    <property type="entry name" value="PYRUVOYL TETRAHYDROBIOPTERIN SYNTHASE"/>
    <property type="match status" value="1"/>
</dbReference>
<evidence type="ECO:0000256" key="1">
    <source>
        <dbReference type="ARBA" id="ARBA00001947"/>
    </source>
</evidence>
<evidence type="ECO:0000256" key="3">
    <source>
        <dbReference type="ARBA" id="ARBA00009164"/>
    </source>
</evidence>
<keyword evidence="7" id="KW-0783">Tetrahydrobiopterin biosynthesis</keyword>
<keyword evidence="6" id="KW-0862">Zinc</keyword>
<dbReference type="AlphaFoldDB" id="A0A261Y3B5"/>
<comment type="cofactor">
    <cofactor evidence="1">
        <name>Zn(2+)</name>
        <dbReference type="ChEBI" id="CHEBI:29105"/>
    </cofactor>
</comment>
<comment type="caution">
    <text evidence="9">The sequence shown here is derived from an EMBL/GenBank/DDBJ whole genome shotgun (WGS) entry which is preliminary data.</text>
</comment>
<keyword evidence="5" id="KW-0479">Metal-binding</keyword>